<keyword evidence="2" id="KW-1185">Reference proteome</keyword>
<comment type="caution">
    <text evidence="1">The sequence shown here is derived from an EMBL/GenBank/DDBJ whole genome shotgun (WGS) entry which is preliminary data.</text>
</comment>
<evidence type="ECO:0000313" key="1">
    <source>
        <dbReference type="EMBL" id="KAL1882496.1"/>
    </source>
</evidence>
<dbReference type="Proteomes" id="UP001583193">
    <property type="component" value="Unassembled WGS sequence"/>
</dbReference>
<protein>
    <submittedName>
        <fullName evidence="1">Uncharacterized protein</fullName>
    </submittedName>
</protein>
<accession>A0ABR3Y2I2</accession>
<proteinExistence type="predicted"/>
<reference evidence="1 2" key="1">
    <citation type="journal article" date="2024" name="IMA Fungus">
        <title>IMA Genome - F19 : A genome assembly and annotation guide to empower mycologists, including annotated draft genome sequences of Ceratocystis pirilliformis, Diaporthe australafricana, Fusarium ophioides, Paecilomyces lecythidis, and Sporothrix stenoceras.</title>
        <authorList>
            <person name="Aylward J."/>
            <person name="Wilson A.M."/>
            <person name="Visagie C.M."/>
            <person name="Spraker J."/>
            <person name="Barnes I."/>
            <person name="Buitendag C."/>
            <person name="Ceriani C."/>
            <person name="Del Mar Angel L."/>
            <person name="du Plessis D."/>
            <person name="Fuchs T."/>
            <person name="Gasser K."/>
            <person name="Kramer D."/>
            <person name="Li W."/>
            <person name="Munsamy K."/>
            <person name="Piso A."/>
            <person name="Price J.L."/>
            <person name="Sonnekus B."/>
            <person name="Thomas C."/>
            <person name="van der Nest A."/>
            <person name="van Dijk A."/>
            <person name="van Heerden A."/>
            <person name="van Vuuren N."/>
            <person name="Yilmaz N."/>
            <person name="Duong T.A."/>
            <person name="van der Merwe N.A."/>
            <person name="Wingfield M.J."/>
            <person name="Wingfield B.D."/>
        </authorList>
    </citation>
    <scope>NUCLEOTIDE SEQUENCE [LARGE SCALE GENOMIC DNA]</scope>
    <source>
        <strain evidence="1 2">CMW 18167</strain>
    </source>
</reference>
<sequence length="99" mass="11122">MLRNIQEIHRKAGNVGIRNLQVFTGIIGNETAELDVHFCDLGVGGAYYSYCIKRWHVKEAVPAVWKDVILSFRNAADESIRINKQPIELSLQAITDNPA</sequence>
<gene>
    <name evidence="1" type="ORF">Plec18167_002912</name>
</gene>
<evidence type="ECO:0000313" key="2">
    <source>
        <dbReference type="Proteomes" id="UP001583193"/>
    </source>
</evidence>
<name>A0ABR3Y2I2_9EURO</name>
<organism evidence="1 2">
    <name type="scientific">Paecilomyces lecythidis</name>
    <dbReference type="NCBI Taxonomy" id="3004212"/>
    <lineage>
        <taxon>Eukaryota</taxon>
        <taxon>Fungi</taxon>
        <taxon>Dikarya</taxon>
        <taxon>Ascomycota</taxon>
        <taxon>Pezizomycotina</taxon>
        <taxon>Eurotiomycetes</taxon>
        <taxon>Eurotiomycetidae</taxon>
        <taxon>Eurotiales</taxon>
        <taxon>Thermoascaceae</taxon>
        <taxon>Paecilomyces</taxon>
    </lineage>
</organism>
<dbReference type="EMBL" id="JAVDPF010000006">
    <property type="protein sequence ID" value="KAL1882496.1"/>
    <property type="molecule type" value="Genomic_DNA"/>
</dbReference>